<evidence type="ECO:0000256" key="2">
    <source>
        <dbReference type="SAM" id="Phobius"/>
    </source>
</evidence>
<gene>
    <name evidence="3" type="ORF">MUK42_14525</name>
</gene>
<dbReference type="OrthoDB" id="7763451at2759"/>
<dbReference type="PANTHER" id="PTHR32343:SF32">
    <property type="entry name" value="POLYADENYLATE-BINDING PROTEIN-INTERACTING PROTEIN 13"/>
    <property type="match status" value="1"/>
</dbReference>
<name>A0A9E7IDD6_9LILI</name>
<evidence type="ECO:0000313" key="4">
    <source>
        <dbReference type="Proteomes" id="UP001055439"/>
    </source>
</evidence>
<keyword evidence="4" id="KW-1185">Reference proteome</keyword>
<keyword evidence="2" id="KW-1133">Transmembrane helix</keyword>
<dbReference type="InterPro" id="IPR009818">
    <property type="entry name" value="PAM2_motif"/>
</dbReference>
<keyword evidence="2" id="KW-0472">Membrane</keyword>
<evidence type="ECO:0000256" key="1">
    <source>
        <dbReference type="SAM" id="MobiDB-lite"/>
    </source>
</evidence>
<dbReference type="EMBL" id="CP097511">
    <property type="protein sequence ID" value="URE49601.1"/>
    <property type="molecule type" value="Genomic_DNA"/>
</dbReference>
<feature type="transmembrane region" description="Helical" evidence="2">
    <location>
        <begin position="302"/>
        <end position="323"/>
    </location>
</feature>
<dbReference type="SUPFAM" id="SSF54928">
    <property type="entry name" value="RNA-binding domain, RBD"/>
    <property type="match status" value="1"/>
</dbReference>
<sequence>MWQLNPSTRKRERRSWLFEIEIMAVVESTSGVDLAATGSPLTGGGVAPDPRSPKGLVSASDAAGLSVLRSHPDASDAFHAKLLRAQDPTRDGSSSASAAAPRPNGVAPGGEGFKREMRDLVELLSKLNPMAEEFVPPSLAGMGNSYGAAAGGSGEFYASDSGMSDGVGNGGAVGIGGRRKKNGYGHGKRRMNSRTSLAQRDEVIRRTVYVSDIDHQVTEEQLATLFINCGPSDDEREMCSRTVYCTNIDKKAESATAALNCSGVVLGSLPIRLLCVHERLALPCTESWTSMWWLMVKLNYELLGFFFCVVFFVYGAAWIQMAVSLTADIFAR</sequence>
<dbReference type="InterPro" id="IPR035979">
    <property type="entry name" value="RBD_domain_sf"/>
</dbReference>
<keyword evidence="2" id="KW-0812">Transmembrane</keyword>
<dbReference type="Proteomes" id="UP001055439">
    <property type="component" value="Chromosome 9"/>
</dbReference>
<dbReference type="Gene3D" id="3.30.70.330">
    <property type="match status" value="1"/>
</dbReference>
<reference evidence="3" key="1">
    <citation type="submission" date="2022-05" db="EMBL/GenBank/DDBJ databases">
        <title>The Musa troglodytarum L. genome provides insights into the mechanism of non-climacteric behaviour and enrichment of carotenoids.</title>
        <authorList>
            <person name="Wang J."/>
        </authorList>
    </citation>
    <scope>NUCLEOTIDE SEQUENCE</scope>
    <source>
        <tissue evidence="3">Leaf</tissue>
    </source>
</reference>
<dbReference type="InterPro" id="IPR012677">
    <property type="entry name" value="Nucleotide-bd_a/b_plait_sf"/>
</dbReference>
<proteinExistence type="predicted"/>
<dbReference type="AlphaFoldDB" id="A0A9E7IDD6"/>
<feature type="region of interest" description="Disordered" evidence="1">
    <location>
        <begin position="87"/>
        <end position="113"/>
    </location>
</feature>
<organism evidence="3 4">
    <name type="scientific">Musa troglodytarum</name>
    <name type="common">fe'i banana</name>
    <dbReference type="NCBI Taxonomy" id="320322"/>
    <lineage>
        <taxon>Eukaryota</taxon>
        <taxon>Viridiplantae</taxon>
        <taxon>Streptophyta</taxon>
        <taxon>Embryophyta</taxon>
        <taxon>Tracheophyta</taxon>
        <taxon>Spermatophyta</taxon>
        <taxon>Magnoliopsida</taxon>
        <taxon>Liliopsida</taxon>
        <taxon>Zingiberales</taxon>
        <taxon>Musaceae</taxon>
        <taxon>Musa</taxon>
    </lineage>
</organism>
<evidence type="ECO:0000313" key="3">
    <source>
        <dbReference type="EMBL" id="URE49601.1"/>
    </source>
</evidence>
<dbReference type="GO" id="GO:0003676">
    <property type="term" value="F:nucleic acid binding"/>
    <property type="evidence" value="ECO:0007669"/>
    <property type="project" value="InterPro"/>
</dbReference>
<accession>A0A9E7IDD6</accession>
<dbReference type="PANTHER" id="PTHR32343">
    <property type="entry name" value="SERINE/ARGININE-RICH SPLICING FACTOR"/>
    <property type="match status" value="1"/>
</dbReference>
<dbReference type="Pfam" id="PF07145">
    <property type="entry name" value="PAM2"/>
    <property type="match status" value="1"/>
</dbReference>
<protein>
    <submittedName>
        <fullName evidence="3">RNA recognition motif containing protein</fullName>
    </submittedName>
</protein>